<dbReference type="Proteomes" id="UP001454036">
    <property type="component" value="Unassembled WGS sequence"/>
</dbReference>
<evidence type="ECO:0000313" key="1">
    <source>
        <dbReference type="EMBL" id="GAA0153517.1"/>
    </source>
</evidence>
<gene>
    <name evidence="1" type="ORF">LIER_37690</name>
</gene>
<dbReference type="Gene3D" id="3.30.70.270">
    <property type="match status" value="1"/>
</dbReference>
<comment type="caution">
    <text evidence="1">The sequence shown here is derived from an EMBL/GenBank/DDBJ whole genome shotgun (WGS) entry which is preliminary data.</text>
</comment>
<name>A0AAV3PP65_LITER</name>
<dbReference type="AlphaFoldDB" id="A0AAV3PP65"/>
<organism evidence="1 2">
    <name type="scientific">Lithospermum erythrorhizon</name>
    <name type="common">Purple gromwell</name>
    <name type="synonym">Lithospermum officinale var. erythrorhizon</name>
    <dbReference type="NCBI Taxonomy" id="34254"/>
    <lineage>
        <taxon>Eukaryota</taxon>
        <taxon>Viridiplantae</taxon>
        <taxon>Streptophyta</taxon>
        <taxon>Embryophyta</taxon>
        <taxon>Tracheophyta</taxon>
        <taxon>Spermatophyta</taxon>
        <taxon>Magnoliopsida</taxon>
        <taxon>eudicotyledons</taxon>
        <taxon>Gunneridae</taxon>
        <taxon>Pentapetalae</taxon>
        <taxon>asterids</taxon>
        <taxon>lamiids</taxon>
        <taxon>Boraginales</taxon>
        <taxon>Boraginaceae</taxon>
        <taxon>Boraginoideae</taxon>
        <taxon>Lithospermeae</taxon>
        <taxon>Lithospermum</taxon>
    </lineage>
</organism>
<reference evidence="1 2" key="1">
    <citation type="submission" date="2024-01" db="EMBL/GenBank/DDBJ databases">
        <title>The complete chloroplast genome sequence of Lithospermum erythrorhizon: insights into the phylogenetic relationship among Boraginaceae species and the maternal lineages of purple gromwells.</title>
        <authorList>
            <person name="Okada T."/>
            <person name="Watanabe K."/>
        </authorList>
    </citation>
    <scope>NUCLEOTIDE SEQUENCE [LARGE SCALE GENOMIC DNA]</scope>
</reference>
<dbReference type="EMBL" id="BAABME010018351">
    <property type="protein sequence ID" value="GAA0153517.1"/>
    <property type="molecule type" value="Genomic_DNA"/>
</dbReference>
<dbReference type="InterPro" id="IPR043128">
    <property type="entry name" value="Rev_trsase/Diguanyl_cyclase"/>
</dbReference>
<evidence type="ECO:0000313" key="2">
    <source>
        <dbReference type="Proteomes" id="UP001454036"/>
    </source>
</evidence>
<protein>
    <recommendedName>
        <fullName evidence="3">Reverse transcriptase domain-containing protein</fullName>
    </recommendedName>
</protein>
<evidence type="ECO:0008006" key="3">
    <source>
        <dbReference type="Google" id="ProtNLM"/>
    </source>
</evidence>
<accession>A0AAV3PP65</accession>
<keyword evidence="2" id="KW-1185">Reference proteome</keyword>
<proteinExistence type="predicted"/>
<sequence length="91" mass="10213">MFTKSREAQDHEANLRESFENLRKYNLRLNPNKCIFGCDDQRGEKGSGACLLCQTSHERSRNMVTLEGEVGVCQDSGSLEIEDHQINGPGL</sequence>